<sequence>MASSDDEAEALPQSVSNYHFVDEKDEPISFSLLPIQWSKDNGLDGKKIQIFLHGIADNGLQKIYKRVIAWKFDLSNVKPMISVLSKENNWIKLQKPRKSFEDIIRSILITLHCLHFVKRNPETSSKSLWNHLSKIFSSYQIRPSQNDLVDQMPLICEAVERDNALAKSKFLLAFLKEKPRKRKVPEADIKPTPMSGFIVDDADEFNSIEEDDTNVDDDDDLDPFDSVCAICDNGGDIMCCEGKCFRSFHATEEAGAESFCYSLGFFSKEEAEAIPVFLCKNCENDQHQCFVCGKLGSSDDSSGAEVFRCVNATCGHFYHPHCVAKLVHLDYGVSAEELGKKISEGESFVCPVHKCCVCKKIEDKEDPEKQFAVCRRCPTSYHRTCLPKEIVFDDEKNKDVMIRAWEGLLPYHILIYCLNHEIDEELKTPIRDHIIFPGVENERFSGSLKTGAEGKKRKQTSELQGDREKLVSNKRIIASGKLYEGRIARAAFKQKEKSSAVKVGGYEKTGKLFSGSNSARKVKGHDVSRKELKSPNVEENKLSLGDRLFDLMNKGSEQLRSGKQDRPNDELNKAAKVTLPTKNLSNDPPPLDANSERRLLLLMEDAASSITMEDILKKQKVPSTHACSSKNAVDKNITMGKLESSIQAVRTALQQLEKGCSIEHAQAVCEPEVLRQIYKWKKKLRVYLAPFLYGMRYTSFGRHFTKVDKIEEIVNKLHCYVQEGDMVVDFSCGANDFSILMSRKLEETGKKCLYKNYDVFQPKNDFNFENRDWMTVQPHELPSGSRLIMGLNPPFGVKASLANVFIDKALEFNPKLLILIVPPETERLDEKESPYDLVWKDDQTLSGKPFYLPGSVDVNDKQMEQWNLMTPLLYLWSHPDWSAEHKAIAEKYGHVFRQQEPFENLPRQSIIPDHPMGNHDDYVDNDMLITDDLPVQTDHLEGFKGGVDEIEGHKEISHSSKGSSDRATNESCGLEKNQSKKKSSKQMADKGKQRRGKGEIPGENKLKYGGRSARELQRGMPSRKKVGENSHRHFEAARNGSWESLPDNMSRRHSMKVAENPCVTSKRWSGSASPASNYGVRNLDDQTVGSMRDNRDSFGRRSPYMVGEMEEKLRREALVSPDPIYGQTPPHPATAYRHVGGLAAETSYGMYTNSSAMQRYAPRLDEPPGPMFSRNSFYDHRVDPIGFAPPPPPPPGHHVGPIGFAPCPYQIPPLGPIGFAPGSHRTPPGGSMGYYSGPQQNLPHWNSGGWLNE</sequence>
<dbReference type="InterPro" id="IPR013083">
    <property type="entry name" value="Znf_RING/FYVE/PHD"/>
</dbReference>
<dbReference type="Proteomes" id="UP000796880">
    <property type="component" value="Unassembled WGS sequence"/>
</dbReference>
<feature type="compositionally biased region" description="Basic and acidic residues" evidence="6">
    <location>
        <begin position="524"/>
        <end position="538"/>
    </location>
</feature>
<evidence type="ECO:0000256" key="4">
    <source>
        <dbReference type="ARBA" id="ARBA00022833"/>
    </source>
</evidence>
<name>A0A8K0HIM9_9ROSA</name>
<organism evidence="8 9">
    <name type="scientific">Rhamnella rubrinervis</name>
    <dbReference type="NCBI Taxonomy" id="2594499"/>
    <lineage>
        <taxon>Eukaryota</taxon>
        <taxon>Viridiplantae</taxon>
        <taxon>Streptophyta</taxon>
        <taxon>Embryophyta</taxon>
        <taxon>Tracheophyta</taxon>
        <taxon>Spermatophyta</taxon>
        <taxon>Magnoliopsida</taxon>
        <taxon>eudicotyledons</taxon>
        <taxon>Gunneridae</taxon>
        <taxon>Pentapetalae</taxon>
        <taxon>rosids</taxon>
        <taxon>fabids</taxon>
        <taxon>Rosales</taxon>
        <taxon>Rhamnaceae</taxon>
        <taxon>rhamnoid group</taxon>
        <taxon>Rhamneae</taxon>
        <taxon>Rhamnella</taxon>
    </lineage>
</organism>
<dbReference type="InterPro" id="IPR001965">
    <property type="entry name" value="Znf_PHD"/>
</dbReference>
<reference evidence="8" key="1">
    <citation type="submission" date="2020-03" db="EMBL/GenBank/DDBJ databases">
        <title>A high-quality chromosome-level genome assembly of a woody plant with both climbing and erect habits, Rhamnella rubrinervis.</title>
        <authorList>
            <person name="Lu Z."/>
            <person name="Yang Y."/>
            <person name="Zhu X."/>
            <person name="Sun Y."/>
        </authorList>
    </citation>
    <scope>NUCLEOTIDE SEQUENCE</scope>
    <source>
        <strain evidence="8">BYM</strain>
        <tissue evidence="8">Leaf</tissue>
    </source>
</reference>
<dbReference type="CDD" id="cd15565">
    <property type="entry name" value="PHD2_NSD"/>
    <property type="match status" value="1"/>
</dbReference>
<evidence type="ECO:0000256" key="2">
    <source>
        <dbReference type="ARBA" id="ARBA00022723"/>
    </source>
</evidence>
<evidence type="ECO:0000259" key="7">
    <source>
        <dbReference type="SMART" id="SM00249"/>
    </source>
</evidence>
<dbReference type="InterPro" id="IPR058939">
    <property type="entry name" value="Mtase_EDM2"/>
</dbReference>
<evidence type="ECO:0000256" key="5">
    <source>
        <dbReference type="ARBA" id="ARBA00023242"/>
    </source>
</evidence>
<feature type="compositionally biased region" description="Basic and acidic residues" evidence="6">
    <location>
        <begin position="955"/>
        <end position="968"/>
    </location>
</feature>
<gene>
    <name evidence="8" type="ORF">FNV43_RR03812</name>
</gene>
<dbReference type="GO" id="GO:0008270">
    <property type="term" value="F:zinc ion binding"/>
    <property type="evidence" value="ECO:0007669"/>
    <property type="project" value="UniProtKB-KW"/>
</dbReference>
<dbReference type="Gene3D" id="3.30.40.10">
    <property type="entry name" value="Zinc/RING finger domain, C3HC4 (zinc finger)"/>
    <property type="match status" value="2"/>
</dbReference>
<dbReference type="InterPro" id="IPR022702">
    <property type="entry name" value="Cytosine_MeTrfase1_RFD"/>
</dbReference>
<dbReference type="OrthoDB" id="21264at2759"/>
<evidence type="ECO:0000313" key="9">
    <source>
        <dbReference type="Proteomes" id="UP000796880"/>
    </source>
</evidence>
<accession>A0A8K0HIM9</accession>
<feature type="compositionally biased region" description="Polar residues" evidence="6">
    <location>
        <begin position="1065"/>
        <end position="1076"/>
    </location>
</feature>
<evidence type="ECO:0000256" key="3">
    <source>
        <dbReference type="ARBA" id="ARBA00022771"/>
    </source>
</evidence>
<comment type="subcellular location">
    <subcellularLocation>
        <location evidence="1">Nucleus</location>
    </subcellularLocation>
</comment>
<keyword evidence="5" id="KW-0539">Nucleus</keyword>
<keyword evidence="9" id="KW-1185">Reference proteome</keyword>
<evidence type="ECO:0000256" key="6">
    <source>
        <dbReference type="SAM" id="MobiDB-lite"/>
    </source>
</evidence>
<keyword evidence="2" id="KW-0479">Metal-binding</keyword>
<protein>
    <recommendedName>
        <fullName evidence="7">Zinc finger PHD-type domain-containing protein</fullName>
    </recommendedName>
</protein>
<feature type="region of interest" description="Disordered" evidence="6">
    <location>
        <begin position="1065"/>
        <end position="1101"/>
    </location>
</feature>
<dbReference type="Pfam" id="PF12047">
    <property type="entry name" value="DNMT1-RFD"/>
    <property type="match status" value="1"/>
</dbReference>
<dbReference type="EMBL" id="VOIH02000002">
    <property type="protein sequence ID" value="KAF3453372.1"/>
    <property type="molecule type" value="Genomic_DNA"/>
</dbReference>
<dbReference type="PANTHER" id="PTHR46235:SF3">
    <property type="entry name" value="PHD FINGER-CONTAINING PROTEIN DDB_G0268158"/>
    <property type="match status" value="1"/>
</dbReference>
<evidence type="ECO:0000313" key="8">
    <source>
        <dbReference type="EMBL" id="KAF3453372.1"/>
    </source>
</evidence>
<dbReference type="InterPro" id="IPR055198">
    <property type="entry name" value="NSD_PHD"/>
</dbReference>
<keyword evidence="3" id="KW-0863">Zinc-finger</keyword>
<dbReference type="AlphaFoldDB" id="A0A8K0HIM9"/>
<feature type="region of interest" description="Disordered" evidence="6">
    <location>
        <begin position="955"/>
        <end position="1031"/>
    </location>
</feature>
<dbReference type="SMART" id="SM00249">
    <property type="entry name" value="PHD"/>
    <property type="match status" value="3"/>
</dbReference>
<proteinExistence type="predicted"/>
<feature type="region of interest" description="Disordered" evidence="6">
    <location>
        <begin position="516"/>
        <end position="538"/>
    </location>
</feature>
<dbReference type="PANTHER" id="PTHR46235">
    <property type="entry name" value="PHD FINGER-CONTAINING PROTEIN DDB_G0268158"/>
    <property type="match status" value="1"/>
</dbReference>
<comment type="caution">
    <text evidence="8">The sequence shown here is derived from an EMBL/GenBank/DDBJ whole genome shotgun (WGS) entry which is preliminary data.</text>
</comment>
<feature type="compositionally biased region" description="Basic and acidic residues" evidence="6">
    <location>
        <begin position="987"/>
        <end position="1017"/>
    </location>
</feature>
<dbReference type="Pfam" id="PF22908">
    <property type="entry name" value="PHD_NSD"/>
    <property type="match status" value="1"/>
</dbReference>
<feature type="domain" description="Zinc finger PHD-type" evidence="7">
    <location>
        <begin position="227"/>
        <end position="283"/>
    </location>
</feature>
<feature type="region of interest" description="Disordered" evidence="6">
    <location>
        <begin position="446"/>
        <end position="465"/>
    </location>
</feature>
<feature type="domain" description="Zinc finger PHD-type" evidence="7">
    <location>
        <begin position="355"/>
        <end position="421"/>
    </location>
</feature>
<keyword evidence="4" id="KW-0862">Zinc</keyword>
<dbReference type="GO" id="GO:0005634">
    <property type="term" value="C:nucleus"/>
    <property type="evidence" value="ECO:0007669"/>
    <property type="project" value="UniProtKB-SubCell"/>
</dbReference>
<feature type="domain" description="Zinc finger PHD-type" evidence="7">
    <location>
        <begin position="288"/>
        <end position="354"/>
    </location>
</feature>
<dbReference type="Pfam" id="PF26055">
    <property type="entry name" value="Mtase_EDM2"/>
    <property type="match status" value="1"/>
</dbReference>
<evidence type="ECO:0000256" key="1">
    <source>
        <dbReference type="ARBA" id="ARBA00004123"/>
    </source>
</evidence>